<organism evidence="4 5">
    <name type="scientific">Paragemmobacter kunshanensis</name>
    <dbReference type="NCBI Taxonomy" id="2583234"/>
    <lineage>
        <taxon>Bacteria</taxon>
        <taxon>Pseudomonadati</taxon>
        <taxon>Pseudomonadota</taxon>
        <taxon>Alphaproteobacteria</taxon>
        <taxon>Rhodobacterales</taxon>
        <taxon>Paracoccaceae</taxon>
        <taxon>Paragemmobacter</taxon>
    </lineage>
</organism>
<name>A0A6M1TUN1_9RHOB</name>
<protein>
    <submittedName>
        <fullName evidence="4">GNAT family N-acetyltransferase</fullName>
    </submittedName>
</protein>
<evidence type="ECO:0000313" key="4">
    <source>
        <dbReference type="EMBL" id="NGQ90626.1"/>
    </source>
</evidence>
<evidence type="ECO:0000256" key="1">
    <source>
        <dbReference type="ARBA" id="ARBA00022679"/>
    </source>
</evidence>
<comment type="caution">
    <text evidence="4">The sequence shown here is derived from an EMBL/GenBank/DDBJ whole genome shotgun (WGS) entry which is preliminary data.</text>
</comment>
<keyword evidence="2" id="KW-0012">Acyltransferase</keyword>
<dbReference type="EMBL" id="JAALFE010000005">
    <property type="protein sequence ID" value="NGQ90626.1"/>
    <property type="molecule type" value="Genomic_DNA"/>
</dbReference>
<feature type="domain" description="N-acetyltransferase" evidence="3">
    <location>
        <begin position="4"/>
        <end position="149"/>
    </location>
</feature>
<dbReference type="Gene3D" id="3.40.630.30">
    <property type="match status" value="1"/>
</dbReference>
<dbReference type="RefSeq" id="WP_165048316.1">
    <property type="nucleotide sequence ID" value="NZ_JAALFE010000005.1"/>
</dbReference>
<proteinExistence type="predicted"/>
<dbReference type="PANTHER" id="PTHR43877">
    <property type="entry name" value="AMINOALKYLPHOSPHONATE N-ACETYLTRANSFERASE-RELATED-RELATED"/>
    <property type="match status" value="1"/>
</dbReference>
<dbReference type="InterPro" id="IPR016181">
    <property type="entry name" value="Acyl_CoA_acyltransferase"/>
</dbReference>
<evidence type="ECO:0000313" key="5">
    <source>
        <dbReference type="Proteomes" id="UP000474758"/>
    </source>
</evidence>
<sequence length="149" mass="15878">MRDRVIRPMERGDLAALGVVLEETGLFPPEMLPGMAGPWFSDPSAALWLVAEGGFVHAVPEALTEGTWNLLALAVRPAAQGRGLGAALVEATLGALRARGARLVIVDTAGTEDYAAARRLYARLGLAEVARIPDFWAEGVDKVTYALRL</sequence>
<dbReference type="CDD" id="cd04301">
    <property type="entry name" value="NAT_SF"/>
    <property type="match status" value="1"/>
</dbReference>
<gene>
    <name evidence="4" type="ORF">G5V65_06925</name>
</gene>
<dbReference type="Proteomes" id="UP000474758">
    <property type="component" value="Unassembled WGS sequence"/>
</dbReference>
<evidence type="ECO:0000259" key="3">
    <source>
        <dbReference type="PROSITE" id="PS51186"/>
    </source>
</evidence>
<dbReference type="GO" id="GO:0016747">
    <property type="term" value="F:acyltransferase activity, transferring groups other than amino-acyl groups"/>
    <property type="evidence" value="ECO:0007669"/>
    <property type="project" value="InterPro"/>
</dbReference>
<dbReference type="PROSITE" id="PS51186">
    <property type="entry name" value="GNAT"/>
    <property type="match status" value="1"/>
</dbReference>
<dbReference type="SUPFAM" id="SSF55729">
    <property type="entry name" value="Acyl-CoA N-acyltransferases (Nat)"/>
    <property type="match status" value="1"/>
</dbReference>
<dbReference type="Pfam" id="PF00583">
    <property type="entry name" value="Acetyltransf_1"/>
    <property type="match status" value="1"/>
</dbReference>
<keyword evidence="5" id="KW-1185">Reference proteome</keyword>
<dbReference type="AlphaFoldDB" id="A0A6M1TUN1"/>
<reference evidence="4 5" key="1">
    <citation type="submission" date="2020-02" db="EMBL/GenBank/DDBJ databases">
        <title>Rhodobacter translucens sp. nov., a novel bacterium isolated from activated sludge.</title>
        <authorList>
            <person name="Liu J."/>
        </authorList>
    </citation>
    <scope>NUCLEOTIDE SEQUENCE [LARGE SCALE GENOMIC DNA]</scope>
    <source>
        <strain evidence="4 5">HX-7-19</strain>
    </source>
</reference>
<keyword evidence="1 4" id="KW-0808">Transferase</keyword>
<evidence type="ECO:0000256" key="2">
    <source>
        <dbReference type="ARBA" id="ARBA00023315"/>
    </source>
</evidence>
<dbReference type="InterPro" id="IPR000182">
    <property type="entry name" value="GNAT_dom"/>
</dbReference>
<dbReference type="InterPro" id="IPR050832">
    <property type="entry name" value="Bact_Acetyltransf"/>
</dbReference>
<accession>A0A6M1TUN1</accession>